<reference evidence="1 2" key="1">
    <citation type="submission" date="2019-03" db="EMBL/GenBank/DDBJ databases">
        <title>Draft genome sequence of Xylaria hypoxylon DSM 108379, a ubiquitous saprotrophic-parasitic fungi on hardwood.</title>
        <authorList>
            <person name="Buettner E."/>
            <person name="Leonhardt S."/>
            <person name="Gebauer A.M."/>
            <person name="Liers C."/>
            <person name="Hofrichter M."/>
            <person name="Kellner H."/>
        </authorList>
    </citation>
    <scope>NUCLEOTIDE SEQUENCE [LARGE SCALE GENOMIC DNA]</scope>
    <source>
        <strain evidence="1 2">DSM 108379</strain>
    </source>
</reference>
<dbReference type="Proteomes" id="UP000297716">
    <property type="component" value="Unassembled WGS sequence"/>
</dbReference>
<keyword evidence="2" id="KW-1185">Reference proteome</keyword>
<dbReference type="EMBL" id="SKBN01000321">
    <property type="protein sequence ID" value="TGJ79045.1"/>
    <property type="molecule type" value="Genomic_DNA"/>
</dbReference>
<gene>
    <name evidence="1" type="ORF">E0Z10_g9717</name>
</gene>
<dbReference type="AlphaFoldDB" id="A0A4Z0YIE1"/>
<sequence>MAAILSLMSHPEKPLSQQGEVTCRDSDISWCLDSLHGFYREESPSVMLTYYEVKRIPDLPHPRDRAFCGLFNHLNYAHGIEERYPIFTPKNAVHEYQELIAAMELLGVFQKEISEALQTLGRMRKEWMKTYQETTDEKDGGRFKGSSRELTMENWEKLTAHAGCLYGELLKQIDEIQKGIRIHQRHVSFMPPPSNSTP</sequence>
<protein>
    <submittedName>
        <fullName evidence="1">Uncharacterized protein</fullName>
    </submittedName>
</protein>
<evidence type="ECO:0000313" key="1">
    <source>
        <dbReference type="EMBL" id="TGJ79045.1"/>
    </source>
</evidence>
<accession>A0A4Z0YIE1</accession>
<name>A0A4Z0YIE1_9PEZI</name>
<dbReference type="STRING" id="37992.A0A4Z0YIE1"/>
<evidence type="ECO:0000313" key="2">
    <source>
        <dbReference type="Proteomes" id="UP000297716"/>
    </source>
</evidence>
<dbReference type="OrthoDB" id="5230273at2759"/>
<proteinExistence type="predicted"/>
<organism evidence="1 2">
    <name type="scientific">Xylaria hypoxylon</name>
    <dbReference type="NCBI Taxonomy" id="37992"/>
    <lineage>
        <taxon>Eukaryota</taxon>
        <taxon>Fungi</taxon>
        <taxon>Dikarya</taxon>
        <taxon>Ascomycota</taxon>
        <taxon>Pezizomycotina</taxon>
        <taxon>Sordariomycetes</taxon>
        <taxon>Xylariomycetidae</taxon>
        <taxon>Xylariales</taxon>
        <taxon>Xylariaceae</taxon>
        <taxon>Xylaria</taxon>
    </lineage>
</organism>
<comment type="caution">
    <text evidence="1">The sequence shown here is derived from an EMBL/GenBank/DDBJ whole genome shotgun (WGS) entry which is preliminary data.</text>
</comment>